<dbReference type="Proteomes" id="UP000198809">
    <property type="component" value="Unassembled WGS sequence"/>
</dbReference>
<proteinExistence type="predicted"/>
<dbReference type="PROSITE" id="PS50090">
    <property type="entry name" value="MYB_LIKE"/>
    <property type="match status" value="1"/>
</dbReference>
<dbReference type="PANTHER" id="PTHR41302:SF2">
    <property type="entry name" value="PRESPORE SPECIFIC TRANSCRIPTIONAL ACTIVATOR RSFA"/>
    <property type="match status" value="1"/>
</dbReference>
<reference evidence="2 5" key="2">
    <citation type="submission" date="2021-06" db="EMBL/GenBank/DDBJ databases">
        <title>Whole genome sequence of Paenibacillus sophorae DSM23020 for comparative genomics.</title>
        <authorList>
            <person name="Kim M.-J."/>
            <person name="Lee G."/>
            <person name="Shin J.-H."/>
        </authorList>
    </citation>
    <scope>NUCLEOTIDE SEQUENCE [LARGE SCALE GENOMIC DNA]</scope>
    <source>
        <strain evidence="2 5">DSM 23020</strain>
    </source>
</reference>
<evidence type="ECO:0000259" key="1">
    <source>
        <dbReference type="PROSITE" id="PS50090"/>
    </source>
</evidence>
<gene>
    <name evidence="2" type="ORF">KP014_20820</name>
    <name evidence="3" type="ORF">SAMN04487895_101655</name>
</gene>
<evidence type="ECO:0000313" key="2">
    <source>
        <dbReference type="EMBL" id="QWU14352.1"/>
    </source>
</evidence>
<keyword evidence="5" id="KW-1185">Reference proteome</keyword>
<dbReference type="EMBL" id="FODH01000001">
    <property type="protein sequence ID" value="SEN47823.1"/>
    <property type="molecule type" value="Genomic_DNA"/>
</dbReference>
<dbReference type="RefSeq" id="WP_051499308.1">
    <property type="nucleotide sequence ID" value="NZ_CP076607.1"/>
</dbReference>
<evidence type="ECO:0000313" key="4">
    <source>
        <dbReference type="Proteomes" id="UP000198809"/>
    </source>
</evidence>
<reference evidence="3 4" key="1">
    <citation type="submission" date="2016-10" db="EMBL/GenBank/DDBJ databases">
        <authorList>
            <person name="de Groot N.N."/>
        </authorList>
    </citation>
    <scope>NUCLEOTIDE SEQUENCE [LARGE SCALE GENOMIC DNA]</scope>
    <source>
        <strain evidence="3 4">CGMCC 1.10238</strain>
    </source>
</reference>
<feature type="domain" description="Myb-like" evidence="1">
    <location>
        <begin position="1"/>
        <end position="57"/>
    </location>
</feature>
<protein>
    <submittedName>
        <fullName evidence="2">RsfA family transcriptional regulator</fullName>
    </submittedName>
    <submittedName>
        <fullName evidence="3">Transcription factor, RsfA family</fullName>
    </submittedName>
</protein>
<evidence type="ECO:0000313" key="3">
    <source>
        <dbReference type="EMBL" id="SEN47823.1"/>
    </source>
</evidence>
<dbReference type="InterPro" id="IPR001005">
    <property type="entry name" value="SANT/Myb"/>
</dbReference>
<dbReference type="STRING" id="1333845.SAMN04487895_101655"/>
<dbReference type="Proteomes" id="UP000683429">
    <property type="component" value="Chromosome"/>
</dbReference>
<dbReference type="InterPro" id="IPR014243">
    <property type="entry name" value="RsfA-like"/>
</dbReference>
<dbReference type="Pfam" id="PF13921">
    <property type="entry name" value="Myb_DNA-bind_6"/>
    <property type="match status" value="1"/>
</dbReference>
<evidence type="ECO:0000313" key="5">
    <source>
        <dbReference type="Proteomes" id="UP000683429"/>
    </source>
</evidence>
<organism evidence="3 4">
    <name type="scientific">Paenibacillus sophorae</name>
    <dbReference type="NCBI Taxonomy" id="1333845"/>
    <lineage>
        <taxon>Bacteria</taxon>
        <taxon>Bacillati</taxon>
        <taxon>Bacillota</taxon>
        <taxon>Bacilli</taxon>
        <taxon>Bacillales</taxon>
        <taxon>Paenibacillaceae</taxon>
        <taxon>Paenibacillus</taxon>
    </lineage>
</organism>
<accession>A0A1H8GUZ8</accession>
<name>A0A1H8GUZ8_9BACL</name>
<dbReference type="AlphaFoldDB" id="A0A1H8GUZ8"/>
<sequence length="162" mass="18732">MTTVRQDAWSQSDDDTLAETVISHISNGRTQLEAFDQVASQLNRTQAACGFRWNSALRKNYTVEIQQAKEQRLNSKPNNRQTKRIDKSEINIDNVIDFLVSIKQIINDVKQENLSLRSKIDDLNSQLQNNHLEIPMDEVRDFARMLQKVVQMQENDKEMPTG</sequence>
<dbReference type="OrthoDB" id="2845592at2"/>
<dbReference type="EMBL" id="CP076607">
    <property type="protein sequence ID" value="QWU14352.1"/>
    <property type="molecule type" value="Genomic_DNA"/>
</dbReference>
<dbReference type="PANTHER" id="PTHR41302">
    <property type="entry name" value="PRESPORE-SPECIFIC TRANSCRIPTIONAL REGULATOR RSFA-RELATED"/>
    <property type="match status" value="1"/>
</dbReference>